<evidence type="ECO:0000313" key="8">
    <source>
        <dbReference type="EMBL" id="GAY74646.1"/>
    </source>
</evidence>
<organism evidence="8 9">
    <name type="scientific">Sporolactobacillus inulinus</name>
    <dbReference type="NCBI Taxonomy" id="2078"/>
    <lineage>
        <taxon>Bacteria</taxon>
        <taxon>Bacillati</taxon>
        <taxon>Bacillota</taxon>
        <taxon>Bacilli</taxon>
        <taxon>Bacillales</taxon>
        <taxon>Sporolactobacillaceae</taxon>
        <taxon>Sporolactobacillus</taxon>
    </lineage>
</organism>
<dbReference type="PANTHER" id="PTHR36303:SF1">
    <property type="entry name" value="2',3'-CYCLIC-NUCLEOTIDE 2'-PHOSPHODIESTERASE"/>
    <property type="match status" value="1"/>
</dbReference>
<protein>
    <submittedName>
        <fullName evidence="8">Phosphoesterase</fullName>
    </submittedName>
</protein>
<keyword evidence="4" id="KW-0408">Iron</keyword>
<evidence type="ECO:0000256" key="4">
    <source>
        <dbReference type="ARBA" id="ARBA00023004"/>
    </source>
</evidence>
<accession>A0A4Y1Z6W8</accession>
<dbReference type="NCBIfam" id="TIGR00282">
    <property type="entry name" value="TIGR00282 family metallophosphoesterase"/>
    <property type="match status" value="1"/>
</dbReference>
<dbReference type="CDD" id="cd07382">
    <property type="entry name" value="MPP_DR1281"/>
    <property type="match status" value="1"/>
</dbReference>
<dbReference type="EMBL" id="BEXB01000001">
    <property type="protein sequence ID" value="GAY74646.1"/>
    <property type="molecule type" value="Genomic_DNA"/>
</dbReference>
<evidence type="ECO:0000256" key="3">
    <source>
        <dbReference type="ARBA" id="ARBA00022801"/>
    </source>
</evidence>
<evidence type="ECO:0000256" key="6">
    <source>
        <dbReference type="PIRSR" id="PIRSR004789-50"/>
    </source>
</evidence>
<feature type="binding site" evidence="7">
    <location>
        <position position="40"/>
    </location>
    <ligand>
        <name>Fe cation</name>
        <dbReference type="ChEBI" id="CHEBI:24875"/>
        <label>2</label>
    </ligand>
</feature>
<keyword evidence="3" id="KW-0378">Hydrolase</keyword>
<gene>
    <name evidence="8" type="ORF">NBRC111894_200</name>
</gene>
<dbReference type="Proteomes" id="UP000319716">
    <property type="component" value="Unassembled WGS sequence"/>
</dbReference>
<comment type="caution">
    <text evidence="8">The sequence shown here is derived from an EMBL/GenBank/DDBJ whole genome shotgun (WGS) entry which is preliminary data.</text>
</comment>
<feature type="active site" description="Proton donor" evidence="6">
    <location>
        <position position="69"/>
    </location>
</feature>
<feature type="binding site" evidence="7">
    <location>
        <position position="40"/>
    </location>
    <ligand>
        <name>Fe cation</name>
        <dbReference type="ChEBI" id="CHEBI:24875"/>
        <label>1</label>
    </ligand>
</feature>
<proteinExistence type="inferred from homology"/>
<dbReference type="GO" id="GO:0046872">
    <property type="term" value="F:metal ion binding"/>
    <property type="evidence" value="ECO:0007669"/>
    <property type="project" value="UniProtKB-KW"/>
</dbReference>
<evidence type="ECO:0000313" key="9">
    <source>
        <dbReference type="Proteomes" id="UP000319716"/>
    </source>
</evidence>
<dbReference type="Pfam" id="PF13277">
    <property type="entry name" value="YmdB"/>
    <property type="match status" value="1"/>
</dbReference>
<dbReference type="InterPro" id="IPR029052">
    <property type="entry name" value="Metallo-depent_PP-like"/>
</dbReference>
<dbReference type="InterPro" id="IPR005235">
    <property type="entry name" value="YmdB-like"/>
</dbReference>
<evidence type="ECO:0000256" key="1">
    <source>
        <dbReference type="ARBA" id="ARBA00001965"/>
    </source>
</evidence>
<sequence length="266" mass="29710">MMKLLFVGDVYGRTGRQMIEDYLPKLKNKFQPTVTIVNAENAAHGKGLTKKIYHKLLESGADMLTMGNHTWDNREILEFVDEAKQLVRPANFPEGTPGTGIRYIHLPHNRQVAVINLQGRVFLPALDDPFRSADELINEARKKTPIIFVDLHAETTSEKLALGWYLDGRVSAVVGTHTHVQTADERIFPQGTAYLTDVGMTGPYNGIIGVQRAAVTKRFVTTMPVRFESEEGPGQLGAVLIQIDDKTGKATEINRILINDDHLFFD</sequence>
<comment type="similarity">
    <text evidence="5">Belongs to the YmdB-like family.</text>
</comment>
<evidence type="ECO:0000256" key="2">
    <source>
        <dbReference type="ARBA" id="ARBA00022723"/>
    </source>
</evidence>
<name>A0A4Y1Z6W8_9BACL</name>
<dbReference type="Gene3D" id="3.60.21.10">
    <property type="match status" value="1"/>
</dbReference>
<feature type="binding site" evidence="7">
    <location>
        <position position="152"/>
    </location>
    <ligand>
        <name>Fe cation</name>
        <dbReference type="ChEBI" id="CHEBI:24875"/>
        <label>2</label>
    </ligand>
</feature>
<evidence type="ECO:0000256" key="5">
    <source>
        <dbReference type="ARBA" id="ARBA00061401"/>
    </source>
</evidence>
<dbReference type="FunFam" id="3.60.21.10:FF:000016">
    <property type="entry name" value="Putative metallophosphoesterase"/>
    <property type="match status" value="1"/>
</dbReference>
<feature type="binding site" evidence="7">
    <location>
        <position position="41"/>
    </location>
    <ligand>
        <name>Fe cation</name>
        <dbReference type="ChEBI" id="CHEBI:24875"/>
        <label>1</label>
    </ligand>
</feature>
<dbReference type="SUPFAM" id="SSF56300">
    <property type="entry name" value="Metallo-dependent phosphatases"/>
    <property type="match status" value="1"/>
</dbReference>
<evidence type="ECO:0000256" key="7">
    <source>
        <dbReference type="PIRSR" id="PIRSR004789-51"/>
    </source>
</evidence>
<feature type="binding site" evidence="7">
    <location>
        <position position="68"/>
    </location>
    <ligand>
        <name>Fe cation</name>
        <dbReference type="ChEBI" id="CHEBI:24875"/>
        <label>2</label>
    </ligand>
</feature>
<dbReference type="PIRSF" id="PIRSF004789">
    <property type="entry name" value="DR1281"/>
    <property type="match status" value="1"/>
</dbReference>
<feature type="binding site" evidence="7">
    <location>
        <position position="177"/>
    </location>
    <ligand>
        <name>Fe cation</name>
        <dbReference type="ChEBI" id="CHEBI:24875"/>
        <label>2</label>
    </ligand>
</feature>
<feature type="binding site" evidence="7">
    <location>
        <position position="179"/>
    </location>
    <ligand>
        <name>Fe cation</name>
        <dbReference type="ChEBI" id="CHEBI:24875"/>
        <label>1</label>
    </ligand>
</feature>
<feature type="binding site" evidence="7">
    <location>
        <position position="9"/>
    </location>
    <ligand>
        <name>Fe cation</name>
        <dbReference type="ChEBI" id="CHEBI:24875"/>
        <label>1</label>
    </ligand>
</feature>
<dbReference type="GO" id="GO:0004113">
    <property type="term" value="F:2',3'-cyclic-nucleotide 3'-phosphodiesterase activity"/>
    <property type="evidence" value="ECO:0007669"/>
    <property type="project" value="TreeGrafter"/>
</dbReference>
<keyword evidence="2 7" id="KW-0479">Metal-binding</keyword>
<reference evidence="8 9" key="1">
    <citation type="submission" date="2017-11" db="EMBL/GenBank/DDBJ databases">
        <title>Draft Genome Sequence of Sporolactobacillus inulinus NBRC 111894 Isolated from Koso, a Japanese Sugar-Vegetable Fermented Beverage.</title>
        <authorList>
            <person name="Chiou T.Y."/>
            <person name="Oshima K."/>
            <person name="Suda W."/>
            <person name="Hattori M."/>
            <person name="Takahashi T."/>
        </authorList>
    </citation>
    <scope>NUCLEOTIDE SEQUENCE [LARGE SCALE GENOMIC DNA]</scope>
    <source>
        <strain evidence="8 9">NBRC111894</strain>
    </source>
</reference>
<dbReference type="PANTHER" id="PTHR36303">
    <property type="entry name" value="2',3'-CYCLIC-NUCLEOTIDE 2'-PHOSPHODIESTERASE"/>
    <property type="match status" value="1"/>
</dbReference>
<dbReference type="AlphaFoldDB" id="A0A4Y1Z6W8"/>
<comment type="cofactor">
    <cofactor evidence="1">
        <name>Fe(3+)</name>
        <dbReference type="ChEBI" id="CHEBI:29034"/>
    </cofactor>
</comment>